<accession>A0A919RKS0</accession>
<proteinExistence type="inferred from homology"/>
<organism evidence="4 5">
    <name type="scientific">Sinosporangium siamense</name>
    <dbReference type="NCBI Taxonomy" id="1367973"/>
    <lineage>
        <taxon>Bacteria</taxon>
        <taxon>Bacillati</taxon>
        <taxon>Actinomycetota</taxon>
        <taxon>Actinomycetes</taxon>
        <taxon>Streptosporangiales</taxon>
        <taxon>Streptosporangiaceae</taxon>
        <taxon>Sinosporangium</taxon>
    </lineage>
</organism>
<dbReference type="EMBL" id="BOOW01000036">
    <property type="protein sequence ID" value="GII95408.1"/>
    <property type="molecule type" value="Genomic_DNA"/>
</dbReference>
<protein>
    <submittedName>
        <fullName evidence="4">PucR family transcriptional regulator</fullName>
    </submittedName>
</protein>
<keyword evidence="5" id="KW-1185">Reference proteome</keyword>
<dbReference type="RefSeq" id="WP_204030479.1">
    <property type="nucleotide sequence ID" value="NZ_BOOW01000036.1"/>
</dbReference>
<feature type="domain" description="PucR C-terminal helix-turn-helix" evidence="2">
    <location>
        <begin position="467"/>
        <end position="522"/>
    </location>
</feature>
<gene>
    <name evidence="4" type="ORF">Ssi02_56390</name>
</gene>
<evidence type="ECO:0000259" key="2">
    <source>
        <dbReference type="Pfam" id="PF13556"/>
    </source>
</evidence>
<dbReference type="PANTHER" id="PTHR33744:SF17">
    <property type="entry name" value="CONSERVED PROTEIN"/>
    <property type="match status" value="1"/>
</dbReference>
<name>A0A919RKS0_9ACTN</name>
<comment type="similarity">
    <text evidence="1">Belongs to the CdaR family.</text>
</comment>
<evidence type="ECO:0000256" key="1">
    <source>
        <dbReference type="ARBA" id="ARBA00006754"/>
    </source>
</evidence>
<reference evidence="4" key="1">
    <citation type="submission" date="2021-01" db="EMBL/GenBank/DDBJ databases">
        <title>Whole genome shotgun sequence of Sinosporangium siamense NBRC 109515.</title>
        <authorList>
            <person name="Komaki H."/>
            <person name="Tamura T."/>
        </authorList>
    </citation>
    <scope>NUCLEOTIDE SEQUENCE</scope>
    <source>
        <strain evidence="4">NBRC 109515</strain>
    </source>
</reference>
<dbReference type="Pfam" id="PF17853">
    <property type="entry name" value="GGDEF_2"/>
    <property type="match status" value="1"/>
</dbReference>
<dbReference type="Gene3D" id="1.10.10.2840">
    <property type="entry name" value="PucR C-terminal helix-turn-helix domain"/>
    <property type="match status" value="1"/>
</dbReference>
<dbReference type="Proteomes" id="UP000606172">
    <property type="component" value="Unassembled WGS sequence"/>
</dbReference>
<dbReference type="AlphaFoldDB" id="A0A919RKS0"/>
<dbReference type="InterPro" id="IPR051448">
    <property type="entry name" value="CdaR-like_regulators"/>
</dbReference>
<dbReference type="InterPro" id="IPR041522">
    <property type="entry name" value="CdaR_GGDEF"/>
</dbReference>
<feature type="domain" description="CdaR GGDEF-like" evidence="3">
    <location>
        <begin position="293"/>
        <end position="411"/>
    </location>
</feature>
<sequence>MAEPEAATLGILLEALGTGVVRPLTVPRDLGVLVGEPLIFDRFSPVERVKGTVLLAVEYGVRDRATVELLGTVAEGQATAVVVKSRGEDPAPLIRRAEDLGVTLLEAADDIGWGQLYSLISALRAVGAPSAETSGPAPDDLFDLANTLAVKIGGAVAVEDTSMRILAYSTVPGQLIDEERKEGILGRRVPAHPTNVEEYAKLARSEEAIWFYRPQESLPRLAAGVRSGGEFLGSIWVVQGDRPLAPDAKLLLSEAARTASAYLGRRRLAGDVSRRMRDDRLRRLLRGDSRGSEIGALLGLPSQARLNVIVLGCEDQRCERILAARACDLLAVTCASYRLTALTGIVDDLIYAVVVKEAAEPATLQQLATDVVTQAGKRFGAGEWYAGIGGAVTTPGAVAESAHQAEVTLRVLRSGFGHGHVATRAEVNAQLFLLELQTLLRTRAELPGEPLSAIRAYDHDHNTDYERTLRAWCDANGDIPRAAQTMKLHPNTMRYRLRRLSTLFDVDLDDPDQRLIAALQLRLTSTT</sequence>
<dbReference type="Pfam" id="PF13556">
    <property type="entry name" value="HTH_30"/>
    <property type="match status" value="1"/>
</dbReference>
<dbReference type="InterPro" id="IPR025736">
    <property type="entry name" value="PucR_C-HTH_dom"/>
</dbReference>
<comment type="caution">
    <text evidence="4">The sequence shown here is derived from an EMBL/GenBank/DDBJ whole genome shotgun (WGS) entry which is preliminary data.</text>
</comment>
<evidence type="ECO:0000313" key="4">
    <source>
        <dbReference type="EMBL" id="GII95408.1"/>
    </source>
</evidence>
<dbReference type="InterPro" id="IPR042070">
    <property type="entry name" value="PucR_C-HTH_sf"/>
</dbReference>
<dbReference type="PANTHER" id="PTHR33744">
    <property type="entry name" value="CARBOHYDRATE DIACID REGULATOR"/>
    <property type="match status" value="1"/>
</dbReference>
<evidence type="ECO:0000313" key="5">
    <source>
        <dbReference type="Proteomes" id="UP000606172"/>
    </source>
</evidence>
<evidence type="ECO:0000259" key="3">
    <source>
        <dbReference type="Pfam" id="PF17853"/>
    </source>
</evidence>